<dbReference type="EMBL" id="BARU01030703">
    <property type="protein sequence ID" value="GAH66280.1"/>
    <property type="molecule type" value="Genomic_DNA"/>
</dbReference>
<gene>
    <name evidence="1" type="ORF">S03H2_48675</name>
</gene>
<accession>X1IAG6</accession>
<protein>
    <submittedName>
        <fullName evidence="1">Uncharacterized protein</fullName>
    </submittedName>
</protein>
<organism evidence="1">
    <name type="scientific">marine sediment metagenome</name>
    <dbReference type="NCBI Taxonomy" id="412755"/>
    <lineage>
        <taxon>unclassified sequences</taxon>
        <taxon>metagenomes</taxon>
        <taxon>ecological metagenomes</taxon>
    </lineage>
</organism>
<feature type="non-terminal residue" evidence="1">
    <location>
        <position position="1"/>
    </location>
</feature>
<evidence type="ECO:0000313" key="1">
    <source>
        <dbReference type="EMBL" id="GAH66280.1"/>
    </source>
</evidence>
<reference evidence="1" key="1">
    <citation type="journal article" date="2014" name="Front. Microbiol.">
        <title>High frequency of phylogenetically diverse reductive dehalogenase-homologous genes in deep subseafloor sedimentary metagenomes.</title>
        <authorList>
            <person name="Kawai M."/>
            <person name="Futagami T."/>
            <person name="Toyoda A."/>
            <person name="Takaki Y."/>
            <person name="Nishi S."/>
            <person name="Hori S."/>
            <person name="Arai W."/>
            <person name="Tsubouchi T."/>
            <person name="Morono Y."/>
            <person name="Uchiyama I."/>
            <person name="Ito T."/>
            <person name="Fujiyama A."/>
            <person name="Inagaki F."/>
            <person name="Takami H."/>
        </authorList>
    </citation>
    <scope>NUCLEOTIDE SEQUENCE</scope>
    <source>
        <strain evidence="1">Expedition CK06-06</strain>
    </source>
</reference>
<sequence length="40" mass="5117">ALIQRKKKQYFIEFSKFYPYRELFDYIFRELARGKPYYTV</sequence>
<comment type="caution">
    <text evidence="1">The sequence shown here is derived from an EMBL/GenBank/DDBJ whole genome shotgun (WGS) entry which is preliminary data.</text>
</comment>
<name>X1IAG6_9ZZZZ</name>
<proteinExistence type="predicted"/>
<dbReference type="AlphaFoldDB" id="X1IAG6"/>